<evidence type="ECO:0000259" key="1">
    <source>
        <dbReference type="SMART" id="SM00481"/>
    </source>
</evidence>
<dbReference type="GO" id="GO:0005829">
    <property type="term" value="C:cytosol"/>
    <property type="evidence" value="ECO:0007669"/>
    <property type="project" value="TreeGrafter"/>
</dbReference>
<accession>C0EG44</accession>
<dbReference type="Proteomes" id="UP000003340">
    <property type="component" value="Unassembled WGS sequence"/>
</dbReference>
<dbReference type="Pfam" id="PF02811">
    <property type="entry name" value="PHP"/>
    <property type="match status" value="1"/>
</dbReference>
<dbReference type="SMART" id="SM00481">
    <property type="entry name" value="POLIIIAc"/>
    <property type="match status" value="1"/>
</dbReference>
<dbReference type="GO" id="GO:0042578">
    <property type="term" value="F:phosphoric ester hydrolase activity"/>
    <property type="evidence" value="ECO:0007669"/>
    <property type="project" value="TreeGrafter"/>
</dbReference>
<dbReference type="eggNOG" id="COG1387">
    <property type="taxonomic scope" value="Bacteria"/>
</dbReference>
<dbReference type="InterPro" id="IPR050243">
    <property type="entry name" value="PHP_phosphatase"/>
</dbReference>
<feature type="domain" description="Polymerase/histidinol phosphatase N-terminal" evidence="1">
    <location>
        <begin position="5"/>
        <end position="79"/>
    </location>
</feature>
<organism evidence="2 3">
    <name type="scientific">[Clostridium] methylpentosum DSM 5476</name>
    <dbReference type="NCBI Taxonomy" id="537013"/>
    <lineage>
        <taxon>Bacteria</taxon>
        <taxon>Bacillati</taxon>
        <taxon>Bacillota</taxon>
        <taxon>Clostridia</taxon>
        <taxon>Eubacteriales</taxon>
        <taxon>Oscillospiraceae</taxon>
        <taxon>Oscillospiraceae incertae sedis</taxon>
    </lineage>
</organism>
<dbReference type="GO" id="GO:0008270">
    <property type="term" value="F:zinc ion binding"/>
    <property type="evidence" value="ECO:0007669"/>
    <property type="project" value="TreeGrafter"/>
</dbReference>
<keyword evidence="3" id="KW-1185">Reference proteome</keyword>
<dbReference type="NCBIfam" id="NF006702">
    <property type="entry name" value="PRK09248.1"/>
    <property type="match status" value="1"/>
</dbReference>
<dbReference type="PANTHER" id="PTHR36928">
    <property type="entry name" value="PHOSPHATASE YCDX-RELATED"/>
    <property type="match status" value="1"/>
</dbReference>
<dbReference type="HOGENOM" id="CLU_061999_0_1_9"/>
<keyword evidence="2" id="KW-0378">Hydrolase</keyword>
<dbReference type="CDD" id="cd07437">
    <property type="entry name" value="PHP_HisPPase_Ycdx_like"/>
    <property type="match status" value="1"/>
</dbReference>
<evidence type="ECO:0000313" key="2">
    <source>
        <dbReference type="EMBL" id="EEG29565.1"/>
    </source>
</evidence>
<dbReference type="InterPro" id="IPR016195">
    <property type="entry name" value="Pol/histidinol_Pase-like"/>
</dbReference>
<dbReference type="EMBL" id="ACEC01000095">
    <property type="protein sequence ID" value="EEG29565.1"/>
    <property type="molecule type" value="Genomic_DNA"/>
</dbReference>
<reference evidence="2 3" key="2">
    <citation type="submission" date="2009-02" db="EMBL/GenBank/DDBJ databases">
        <title>Draft genome sequence of Clostridium methylpentosum (DSM 5476).</title>
        <authorList>
            <person name="Sudarsanam P."/>
            <person name="Ley R."/>
            <person name="Guruge J."/>
            <person name="Turnbaugh P.J."/>
            <person name="Mahowald M."/>
            <person name="Liep D."/>
            <person name="Gordon J."/>
        </authorList>
    </citation>
    <scope>NUCLEOTIDE SEQUENCE [LARGE SCALE GENOMIC DNA]</scope>
    <source>
        <strain evidence="2 3">DSM 5476</strain>
    </source>
</reference>
<dbReference type="STRING" id="537013.CLOSTMETH_02836"/>
<dbReference type="Gene3D" id="3.20.20.140">
    <property type="entry name" value="Metal-dependent hydrolases"/>
    <property type="match status" value="1"/>
</dbReference>
<comment type="caution">
    <text evidence="2">The sequence shown here is derived from an EMBL/GenBank/DDBJ whole genome shotgun (WGS) entry which is preliminary data.</text>
</comment>
<dbReference type="AlphaFoldDB" id="C0EG44"/>
<name>C0EG44_9FIRM</name>
<dbReference type="InterPro" id="IPR003141">
    <property type="entry name" value="Pol/His_phosphatase_N"/>
</dbReference>
<evidence type="ECO:0000313" key="3">
    <source>
        <dbReference type="Proteomes" id="UP000003340"/>
    </source>
</evidence>
<proteinExistence type="predicted"/>
<reference evidence="2 3" key="1">
    <citation type="submission" date="2009-01" db="EMBL/GenBank/DDBJ databases">
        <authorList>
            <person name="Fulton L."/>
            <person name="Clifton S."/>
            <person name="Fulton B."/>
            <person name="Xu J."/>
            <person name="Minx P."/>
            <person name="Pepin K.H."/>
            <person name="Johnson M."/>
            <person name="Bhonagiri V."/>
            <person name="Nash W.E."/>
            <person name="Mardis E.R."/>
            <person name="Wilson R.K."/>
        </authorList>
    </citation>
    <scope>NUCLEOTIDE SEQUENCE [LARGE SCALE GENOMIC DNA]</scope>
    <source>
        <strain evidence="2 3">DSM 5476</strain>
    </source>
</reference>
<dbReference type="SUPFAM" id="SSF89550">
    <property type="entry name" value="PHP domain-like"/>
    <property type="match status" value="1"/>
</dbReference>
<gene>
    <name evidence="2" type="ORF">CLOSTMETH_02836</name>
</gene>
<dbReference type="InterPro" id="IPR004013">
    <property type="entry name" value="PHP_dom"/>
</dbReference>
<protein>
    <submittedName>
        <fullName evidence="2">Putative hydrolase</fullName>
    </submittedName>
</protein>
<dbReference type="PANTHER" id="PTHR36928:SF1">
    <property type="entry name" value="PHOSPHATASE YCDX-RELATED"/>
    <property type="match status" value="1"/>
</dbReference>
<sequence length="248" mass="27528">MNYIADLHTHTIASDHAYSTLLENIEYAKRAGMQALAITDHGPGVEDAPHLWHLLNMKSLPREIEGVRILRGVEANIMDMEGNLDIGGEVLSQLDWVIASFHAAACPPGTVEQNTRAYLGAAKNPYVDLIGHSGQLSFPYDYEAVVKVCKEYDKVMEINESSTIVRVGSERNCAEIARLCKKYEVKIAVNSDAHFALSVGRYPNSSKMLEEIGFPEKLILNADLDRLMGYIKDKKIIHSIVSTVQKSL</sequence>